<reference evidence="2 3" key="1">
    <citation type="submission" date="2018-01" db="EMBL/GenBank/DDBJ databases">
        <title>The whole genome sequencing and assembly of Paenibacillus chitinolyticus KCCM 41400 strain.</title>
        <authorList>
            <person name="Kim J.-Y."/>
            <person name="Park M.-K."/>
            <person name="Lee Y.-J."/>
            <person name="Yi H."/>
            <person name="Bahn Y.-S."/>
            <person name="Kim J.F."/>
            <person name="Lee D.-W."/>
        </authorList>
    </citation>
    <scope>NUCLEOTIDE SEQUENCE [LARGE SCALE GENOMIC DNA]</scope>
    <source>
        <strain evidence="2 3">KCCM 41400</strain>
    </source>
</reference>
<evidence type="ECO:0000313" key="3">
    <source>
        <dbReference type="Proteomes" id="UP000288943"/>
    </source>
</evidence>
<organism evidence="2 3">
    <name type="scientific">Paenibacillus chitinolyticus</name>
    <dbReference type="NCBI Taxonomy" id="79263"/>
    <lineage>
        <taxon>Bacteria</taxon>
        <taxon>Bacillati</taxon>
        <taxon>Bacillota</taxon>
        <taxon>Bacilli</taxon>
        <taxon>Bacillales</taxon>
        <taxon>Paenibacillaceae</taxon>
        <taxon>Paenibacillus</taxon>
    </lineage>
</organism>
<protein>
    <submittedName>
        <fullName evidence="2">Uncharacterized protein</fullName>
    </submittedName>
</protein>
<dbReference type="KEGG" id="pchi:PC41400_09140"/>
<keyword evidence="1" id="KW-1133">Transmembrane helix</keyword>
<accession>A0A410WTW5</accession>
<feature type="transmembrane region" description="Helical" evidence="1">
    <location>
        <begin position="51"/>
        <end position="71"/>
    </location>
</feature>
<name>A0A410WTW5_9BACL</name>
<feature type="transmembrane region" description="Helical" evidence="1">
    <location>
        <begin position="7"/>
        <end position="22"/>
    </location>
</feature>
<proteinExistence type="predicted"/>
<evidence type="ECO:0000313" key="2">
    <source>
        <dbReference type="EMBL" id="QAV17818.1"/>
    </source>
</evidence>
<keyword evidence="1" id="KW-0812">Transmembrane</keyword>
<dbReference type="AlphaFoldDB" id="A0A410WTW5"/>
<feature type="transmembrane region" description="Helical" evidence="1">
    <location>
        <begin position="28"/>
        <end position="44"/>
    </location>
</feature>
<keyword evidence="1" id="KW-0472">Membrane</keyword>
<sequence length="73" mass="8792">MRGITSRMFYLFFSCTILFFLFVNNDWIKRGIILSYFLLLFLILKLTNKKLVLILILLLTVIFKIIDEVWIQT</sequence>
<evidence type="ECO:0000256" key="1">
    <source>
        <dbReference type="SAM" id="Phobius"/>
    </source>
</evidence>
<dbReference type="Proteomes" id="UP000288943">
    <property type="component" value="Chromosome"/>
</dbReference>
<gene>
    <name evidence="2" type="ORF">PC41400_09140</name>
</gene>
<dbReference type="EMBL" id="CP026520">
    <property type="protein sequence ID" value="QAV17818.1"/>
    <property type="molecule type" value="Genomic_DNA"/>
</dbReference>